<dbReference type="Pfam" id="PF11361">
    <property type="entry name" value="DUF3159"/>
    <property type="match status" value="1"/>
</dbReference>
<accession>A0ABP7ZEV9</accession>
<feature type="transmembrane region" description="Helical" evidence="2">
    <location>
        <begin position="62"/>
        <end position="80"/>
    </location>
</feature>
<reference evidence="3" key="2">
    <citation type="submission" date="2023-12" db="EMBL/GenBank/DDBJ databases">
        <authorList>
            <person name="Sun Q."/>
            <person name="Inoue M."/>
        </authorList>
    </citation>
    <scope>NUCLEOTIDE SEQUENCE</scope>
    <source>
        <strain evidence="3">JCM 17590</strain>
    </source>
</reference>
<name>A0ABP7ZEV9_9MICO</name>
<protein>
    <submittedName>
        <fullName evidence="3">DUF3159 domain-containing protein</fullName>
    </submittedName>
</protein>
<evidence type="ECO:0000313" key="4">
    <source>
        <dbReference type="Proteomes" id="UP001415169"/>
    </source>
</evidence>
<keyword evidence="2" id="KW-0472">Membrane</keyword>
<gene>
    <name evidence="3" type="ORF">GCM10022286_04800</name>
</gene>
<sequence length="262" mass="26876">MTDDHNEQGSGDAATGASEASESLSAALGAAAAKNTGLGAMAGEQAPSREALLKAMGGIRGLCEAVLPGLAFIVIYSALIAPAANAAVPVALGASVLIALVFTIWRVVAKENATQAVAGLIGVGASAILAIATNRPVNNFALGLGIDALYGLAFLVSVLVRWPIIGIAVGYLYGEGVAWRKHKATYRVAVISTLLWVALFAARLVVQVPLFLAGNTPALAIAHLIMGVPLYVPVLLVTWLLVRGVYARKNDGAASHSMSSQR</sequence>
<dbReference type="EMBL" id="BAABBV010000001">
    <property type="protein sequence ID" value="GAA4155616.1"/>
    <property type="molecule type" value="Genomic_DNA"/>
</dbReference>
<proteinExistence type="predicted"/>
<dbReference type="InterPro" id="IPR016566">
    <property type="entry name" value="UCP010219"/>
</dbReference>
<organism evidence="3 4">
    <name type="scientific">Gryllotalpicola daejeonensis</name>
    <dbReference type="NCBI Taxonomy" id="993087"/>
    <lineage>
        <taxon>Bacteria</taxon>
        <taxon>Bacillati</taxon>
        <taxon>Actinomycetota</taxon>
        <taxon>Actinomycetes</taxon>
        <taxon>Micrococcales</taxon>
        <taxon>Microbacteriaceae</taxon>
        <taxon>Gryllotalpicola</taxon>
    </lineage>
</organism>
<reference evidence="3" key="1">
    <citation type="journal article" date="2014" name="Int. J. Syst. Evol. Microbiol.">
        <title>Complete genome of a new Firmicutes species belonging to the dominant human colonic microbiota ('Ruminococcus bicirculans') reveals two chromosomes and a selective capacity to utilize plant glucans.</title>
        <authorList>
            <consortium name="NISC Comparative Sequencing Program"/>
            <person name="Wegmann U."/>
            <person name="Louis P."/>
            <person name="Goesmann A."/>
            <person name="Henrissat B."/>
            <person name="Duncan S.H."/>
            <person name="Flint H.J."/>
        </authorList>
    </citation>
    <scope>NUCLEOTIDE SEQUENCE</scope>
    <source>
        <strain evidence="3">JCM 17590</strain>
    </source>
</reference>
<feature type="transmembrane region" description="Helical" evidence="2">
    <location>
        <begin position="185"/>
        <end position="206"/>
    </location>
</feature>
<feature type="transmembrane region" description="Helical" evidence="2">
    <location>
        <begin position="117"/>
        <end position="137"/>
    </location>
</feature>
<dbReference type="PIRSF" id="PIRSF010219">
    <property type="entry name" value="UCP010219"/>
    <property type="match status" value="1"/>
</dbReference>
<feature type="transmembrane region" description="Helical" evidence="2">
    <location>
        <begin position="86"/>
        <end position="105"/>
    </location>
</feature>
<feature type="transmembrane region" description="Helical" evidence="2">
    <location>
        <begin position="149"/>
        <end position="173"/>
    </location>
</feature>
<keyword evidence="4" id="KW-1185">Reference proteome</keyword>
<feature type="region of interest" description="Disordered" evidence="1">
    <location>
        <begin position="1"/>
        <end position="20"/>
    </location>
</feature>
<dbReference type="Proteomes" id="UP001415169">
    <property type="component" value="Unassembled WGS sequence"/>
</dbReference>
<keyword evidence="2" id="KW-1133">Transmembrane helix</keyword>
<evidence type="ECO:0000256" key="2">
    <source>
        <dbReference type="SAM" id="Phobius"/>
    </source>
</evidence>
<keyword evidence="2" id="KW-0812">Transmembrane</keyword>
<feature type="compositionally biased region" description="Low complexity" evidence="1">
    <location>
        <begin position="9"/>
        <end position="20"/>
    </location>
</feature>
<evidence type="ECO:0000313" key="3">
    <source>
        <dbReference type="EMBL" id="GAA4155616.1"/>
    </source>
</evidence>
<evidence type="ECO:0000256" key="1">
    <source>
        <dbReference type="SAM" id="MobiDB-lite"/>
    </source>
</evidence>
<dbReference type="RefSeq" id="WP_344790140.1">
    <property type="nucleotide sequence ID" value="NZ_BAABBV010000001.1"/>
</dbReference>
<comment type="caution">
    <text evidence="3">The sequence shown here is derived from an EMBL/GenBank/DDBJ whole genome shotgun (WGS) entry which is preliminary data.</text>
</comment>
<feature type="transmembrane region" description="Helical" evidence="2">
    <location>
        <begin position="218"/>
        <end position="242"/>
    </location>
</feature>